<accession>A0A1M6C879</accession>
<organism evidence="1 2">
    <name type="scientific">Arenibacter nanhaiticus</name>
    <dbReference type="NCBI Taxonomy" id="558155"/>
    <lineage>
        <taxon>Bacteria</taxon>
        <taxon>Pseudomonadati</taxon>
        <taxon>Bacteroidota</taxon>
        <taxon>Flavobacteriia</taxon>
        <taxon>Flavobacteriales</taxon>
        <taxon>Flavobacteriaceae</taxon>
        <taxon>Arenibacter</taxon>
    </lineage>
</organism>
<evidence type="ECO:0000313" key="1">
    <source>
        <dbReference type="EMBL" id="SHI57212.1"/>
    </source>
</evidence>
<keyword evidence="2" id="KW-1185">Reference proteome</keyword>
<name>A0A1M6C879_9FLAO</name>
<gene>
    <name evidence="1" type="ORF">SAMN04487911_103117</name>
</gene>
<dbReference type="Proteomes" id="UP000184231">
    <property type="component" value="Unassembled WGS sequence"/>
</dbReference>
<protein>
    <submittedName>
        <fullName evidence="1">Uncharacterized protein</fullName>
    </submittedName>
</protein>
<proteinExistence type="predicted"/>
<dbReference type="EMBL" id="FQYX01000003">
    <property type="protein sequence ID" value="SHI57212.1"/>
    <property type="molecule type" value="Genomic_DNA"/>
</dbReference>
<reference evidence="1 2" key="1">
    <citation type="submission" date="2016-11" db="EMBL/GenBank/DDBJ databases">
        <authorList>
            <person name="Jaros S."/>
            <person name="Januszkiewicz K."/>
            <person name="Wedrychowicz H."/>
        </authorList>
    </citation>
    <scope>NUCLEOTIDE SEQUENCE [LARGE SCALE GENOMIC DNA]</scope>
    <source>
        <strain evidence="1 2">CGMCC 1.8863</strain>
    </source>
</reference>
<dbReference type="AlphaFoldDB" id="A0A1M6C879"/>
<evidence type="ECO:0000313" key="2">
    <source>
        <dbReference type="Proteomes" id="UP000184231"/>
    </source>
</evidence>
<dbReference type="STRING" id="558155.SAMN04487911_103117"/>
<sequence>MTSFKQFLPSNLVYSMDVTDITRTKSLVFYVISQKGRNSIMNSSLFTYYNLTDITENLRNYIDNIYDNRVSLRNFNYSYSFFFINTTPWESFPISPLTIALILNSAPVSYSSISIRYVFLLEEVPVSPKC</sequence>